<comment type="caution">
    <text evidence="1">The sequence shown here is derived from an EMBL/GenBank/DDBJ whole genome shotgun (WGS) entry which is preliminary data.</text>
</comment>
<protein>
    <recommendedName>
        <fullName evidence="3">Morphogenetic protein</fullName>
    </recommendedName>
</protein>
<name>A0ABP2TXJ9_9GAMM</name>
<evidence type="ECO:0000313" key="2">
    <source>
        <dbReference type="Proteomes" id="UP000013190"/>
    </source>
</evidence>
<evidence type="ECO:0008006" key="3">
    <source>
        <dbReference type="Google" id="ProtNLM"/>
    </source>
</evidence>
<reference evidence="2" key="1">
    <citation type="submission" date="2013-02" db="EMBL/GenBank/DDBJ databases">
        <title>The Genome Sequence of Acinetobacter sp. NIPH 236.</title>
        <authorList>
            <consortium name="The Broad Institute Genome Sequencing Platform"/>
            <consortium name="The Broad Institute Genome Sequencing Center for Infectious Disease"/>
            <person name="Cerqueira G."/>
            <person name="Feldgarden M."/>
            <person name="Courvalin P."/>
            <person name="Perichon B."/>
            <person name="Grillot-Courvalin C."/>
            <person name="Clermont D."/>
            <person name="Rocha E."/>
            <person name="Yoon E.-J."/>
            <person name="Nemec A."/>
            <person name="Walker B."/>
            <person name="Young S.K."/>
            <person name="Zeng Q."/>
            <person name="Gargeya S."/>
            <person name="Fitzgerald M."/>
            <person name="Haas B."/>
            <person name="Abouelleil A."/>
            <person name="Alvarado L."/>
            <person name="Arachchi H.M."/>
            <person name="Berlin A.M."/>
            <person name="Chapman S.B."/>
            <person name="Dewar J."/>
            <person name="Goldberg J."/>
            <person name="Griggs A."/>
            <person name="Gujja S."/>
            <person name="Hansen M."/>
            <person name="Howarth C."/>
            <person name="Imamovic A."/>
            <person name="Larimer J."/>
            <person name="McCowan C."/>
            <person name="Murphy C."/>
            <person name="Neiman D."/>
            <person name="Pearson M."/>
            <person name="Priest M."/>
            <person name="Roberts A."/>
            <person name="Saif S."/>
            <person name="Shea T."/>
            <person name="Sisk P."/>
            <person name="Sykes S."/>
            <person name="Wortman J."/>
            <person name="Nusbaum C."/>
            <person name="Birren B."/>
        </authorList>
    </citation>
    <scope>NUCLEOTIDE SEQUENCE [LARGE SCALE GENOMIC DNA]</scope>
    <source>
        <strain evidence="2">NIPH 236</strain>
    </source>
</reference>
<accession>A0ABP2TXJ9</accession>
<dbReference type="GeneID" id="92835050"/>
<dbReference type="Proteomes" id="UP000013190">
    <property type="component" value="Unassembled WGS sequence"/>
</dbReference>
<sequence length="213" mass="24442">MKERPILFNTPMVQAILSGQKTQTRRIVNKAPTTEINHRLIALDNGWSWQVDQQGIVPTMHREIDNPMVCPFGQIGDRLWVRETFRLYDSDECPHADFPCGCPKNGTPLYKASHDCGNGEKWKPSIHMPRKAARLFLEITNIRIERLNDITSEDAKAEGFDYSTHPSAIQMGYAIGAKTNFRVTWEQIYGQNEWNKNPWVWVLEFKVIQGGAV</sequence>
<reference evidence="1 2" key="2">
    <citation type="journal article" date="2016" name="Int. J. Syst. Evol. Microbiol.">
        <title>Taxonomy of haemolytic and/or proteolytic strains of the genus Acinetobacter with the proposal of Acinetobacter courvalinii sp. nov. (genomic species 14 sensu Bouvet &amp; Jeanjean), Acinetobacter dispersus sp. nov. (genomic species 17), Acinetobacter modestus sp. nov., Acinetobacter proteolyticus sp. nov. and Acinetobacter vivianii sp. nov.</title>
        <authorList>
            <person name="Nemec A."/>
            <person name="Radolfova-Krizova L."/>
            <person name="Maixnerova M."/>
            <person name="Vrestiakova E."/>
            <person name="Jezek P."/>
            <person name="Sedo O."/>
        </authorList>
    </citation>
    <scope>NUCLEOTIDE SEQUENCE [LARGE SCALE GENOMIC DNA]</scope>
    <source>
        <strain evidence="1 2">NIPH 236</strain>
    </source>
</reference>
<evidence type="ECO:0000313" key="1">
    <source>
        <dbReference type="EMBL" id="ENU27042.1"/>
    </source>
</evidence>
<organism evidence="1 2">
    <name type="scientific">Acinetobacter modestus</name>
    <dbReference type="NCBI Taxonomy" id="1776740"/>
    <lineage>
        <taxon>Bacteria</taxon>
        <taxon>Pseudomonadati</taxon>
        <taxon>Pseudomonadota</taxon>
        <taxon>Gammaproteobacteria</taxon>
        <taxon>Moraxellales</taxon>
        <taxon>Moraxellaceae</taxon>
        <taxon>Acinetobacter</taxon>
    </lineage>
</organism>
<gene>
    <name evidence="1" type="ORF">F992_01647</name>
</gene>
<dbReference type="RefSeq" id="WP_004661666.1">
    <property type="nucleotide sequence ID" value="NZ_BMDV01000002.1"/>
</dbReference>
<dbReference type="EMBL" id="APOJ01000023">
    <property type="protein sequence ID" value="ENU27042.1"/>
    <property type="molecule type" value="Genomic_DNA"/>
</dbReference>
<keyword evidence="2" id="KW-1185">Reference proteome</keyword>
<proteinExistence type="predicted"/>